<name>A0A0E9XES1_ANGAN</name>
<keyword evidence="1" id="KW-0472">Membrane</keyword>
<protein>
    <submittedName>
        <fullName evidence="2">Uncharacterized protein</fullName>
    </submittedName>
</protein>
<keyword evidence="1" id="KW-1133">Transmembrane helix</keyword>
<dbReference type="EMBL" id="GBXM01007636">
    <property type="protein sequence ID" value="JAI00942.1"/>
    <property type="molecule type" value="Transcribed_RNA"/>
</dbReference>
<reference evidence="2" key="1">
    <citation type="submission" date="2014-11" db="EMBL/GenBank/DDBJ databases">
        <authorList>
            <person name="Amaro Gonzalez C."/>
        </authorList>
    </citation>
    <scope>NUCLEOTIDE SEQUENCE</scope>
</reference>
<evidence type="ECO:0000256" key="1">
    <source>
        <dbReference type="SAM" id="Phobius"/>
    </source>
</evidence>
<proteinExistence type="predicted"/>
<organism evidence="2">
    <name type="scientific">Anguilla anguilla</name>
    <name type="common">European freshwater eel</name>
    <name type="synonym">Muraena anguilla</name>
    <dbReference type="NCBI Taxonomy" id="7936"/>
    <lineage>
        <taxon>Eukaryota</taxon>
        <taxon>Metazoa</taxon>
        <taxon>Chordata</taxon>
        <taxon>Craniata</taxon>
        <taxon>Vertebrata</taxon>
        <taxon>Euteleostomi</taxon>
        <taxon>Actinopterygii</taxon>
        <taxon>Neopterygii</taxon>
        <taxon>Teleostei</taxon>
        <taxon>Anguilliformes</taxon>
        <taxon>Anguillidae</taxon>
        <taxon>Anguilla</taxon>
    </lineage>
</organism>
<dbReference type="AlphaFoldDB" id="A0A0E9XES1"/>
<feature type="transmembrane region" description="Helical" evidence="1">
    <location>
        <begin position="35"/>
        <end position="54"/>
    </location>
</feature>
<reference evidence="2" key="2">
    <citation type="journal article" date="2015" name="Fish Shellfish Immunol.">
        <title>Early steps in the European eel (Anguilla anguilla)-Vibrio vulnificus interaction in the gills: Role of the RtxA13 toxin.</title>
        <authorList>
            <person name="Callol A."/>
            <person name="Pajuelo D."/>
            <person name="Ebbesson L."/>
            <person name="Teles M."/>
            <person name="MacKenzie S."/>
            <person name="Amaro C."/>
        </authorList>
    </citation>
    <scope>NUCLEOTIDE SEQUENCE</scope>
</reference>
<accession>A0A0E9XES1</accession>
<sequence length="72" mass="8400">MDVLLLTNSYIITTHDILIYPFILLKNLCCFNSMWITWESFVQAILWLLGAVLVDQMSTLKSHSRNKMEGHK</sequence>
<keyword evidence="1" id="KW-0812">Transmembrane</keyword>
<evidence type="ECO:0000313" key="2">
    <source>
        <dbReference type="EMBL" id="JAI00942.1"/>
    </source>
</evidence>